<gene>
    <name evidence="2" type="ORF">A3K87_24095</name>
</gene>
<dbReference type="InterPro" id="IPR010359">
    <property type="entry name" value="IrrE_HExxH"/>
</dbReference>
<comment type="caution">
    <text evidence="2">The sequence shown here is derived from an EMBL/GenBank/DDBJ whole genome shotgun (WGS) entry which is preliminary data.</text>
</comment>
<dbReference type="Pfam" id="PF06114">
    <property type="entry name" value="Peptidase_M78"/>
    <property type="match status" value="1"/>
</dbReference>
<sequence>MEETDVQVRARTFVASVDISDIQSDLAPYVVAANAKVRKEELGEGESGTTITTPKGKHIITVNSLESEERQRFTICHEIAHIVLGLDSSHTEVPPWSFAKRDPNEMACDTFAAELLMPFGQWRERVPKEEPSLEIIEFMASEFGTSFVAAASRYASLADIPCAYVTTERGRIRYAARSTSLRRAGAWISPRSPVPAGSVAHRLRAAGVNDVETGEVAQDVWFENWEAGLDLWELARHYQAFDTTVALLWFSEEDLPEVERTRFGAKVEDDGGLAELTGEMSWPSGKRRR</sequence>
<proteinExistence type="predicted"/>
<evidence type="ECO:0000313" key="3">
    <source>
        <dbReference type="Proteomes" id="UP000077852"/>
    </source>
</evidence>
<accession>A0AA91DJW0</accession>
<dbReference type="EMBL" id="LVHG01000063">
    <property type="protein sequence ID" value="OAK60201.1"/>
    <property type="molecule type" value="Genomic_DNA"/>
</dbReference>
<dbReference type="PANTHER" id="PTHR43236:SF2">
    <property type="entry name" value="BLL0069 PROTEIN"/>
    <property type="match status" value="1"/>
</dbReference>
<dbReference type="RefSeq" id="WP_081269857.1">
    <property type="nucleotide sequence ID" value="NZ_LVHG01000063.1"/>
</dbReference>
<evidence type="ECO:0000313" key="2">
    <source>
        <dbReference type="EMBL" id="OAK60201.1"/>
    </source>
</evidence>
<organism evidence="2 3">
    <name type="scientific">Variovorax paradoxus</name>
    <dbReference type="NCBI Taxonomy" id="34073"/>
    <lineage>
        <taxon>Bacteria</taxon>
        <taxon>Pseudomonadati</taxon>
        <taxon>Pseudomonadota</taxon>
        <taxon>Betaproteobacteria</taxon>
        <taxon>Burkholderiales</taxon>
        <taxon>Comamonadaceae</taxon>
        <taxon>Variovorax</taxon>
    </lineage>
</organism>
<dbReference type="AlphaFoldDB" id="A0AA91DJW0"/>
<evidence type="ECO:0000259" key="1">
    <source>
        <dbReference type="Pfam" id="PF06114"/>
    </source>
</evidence>
<dbReference type="Gene3D" id="1.10.10.2910">
    <property type="match status" value="1"/>
</dbReference>
<protein>
    <recommendedName>
        <fullName evidence="1">IrrE N-terminal-like domain-containing protein</fullName>
    </recommendedName>
</protein>
<dbReference type="InterPro" id="IPR052345">
    <property type="entry name" value="Rad_response_metalloprotease"/>
</dbReference>
<dbReference type="PANTHER" id="PTHR43236">
    <property type="entry name" value="ANTITOXIN HIGA1"/>
    <property type="match status" value="1"/>
</dbReference>
<dbReference type="Proteomes" id="UP000077852">
    <property type="component" value="Unassembled WGS sequence"/>
</dbReference>
<name>A0AA91DJW0_VARPD</name>
<feature type="domain" description="IrrE N-terminal-like" evidence="1">
    <location>
        <begin position="36"/>
        <end position="153"/>
    </location>
</feature>
<reference evidence="2 3" key="1">
    <citation type="submission" date="2016-03" db="EMBL/GenBank/DDBJ databases">
        <title>Genome sequence of Variovorax paradoxus KB5.</title>
        <authorList>
            <person name="Jeong H."/>
            <person name="Hong C.E."/>
            <person name="Jo S.H."/>
            <person name="Park J.M."/>
        </authorList>
    </citation>
    <scope>NUCLEOTIDE SEQUENCE [LARGE SCALE GENOMIC DNA]</scope>
    <source>
        <strain evidence="2 3">KB5</strain>
    </source>
</reference>